<name>A0A5B8URE7_9SPHI</name>
<dbReference type="RefSeq" id="WP_147030234.1">
    <property type="nucleotide sequence ID" value="NZ_CP042436.1"/>
</dbReference>
<evidence type="ECO:0000313" key="2">
    <source>
        <dbReference type="EMBL" id="QEC61657.1"/>
    </source>
</evidence>
<dbReference type="AlphaFoldDB" id="A0A5B8URE7"/>
<evidence type="ECO:0000313" key="3">
    <source>
        <dbReference type="Proteomes" id="UP000321479"/>
    </source>
</evidence>
<dbReference type="GO" id="GO:0006950">
    <property type="term" value="P:response to stress"/>
    <property type="evidence" value="ECO:0007669"/>
    <property type="project" value="TreeGrafter"/>
</dbReference>
<dbReference type="EMBL" id="CP042436">
    <property type="protein sequence ID" value="QEC61657.1"/>
    <property type="molecule type" value="Genomic_DNA"/>
</dbReference>
<dbReference type="Proteomes" id="UP000321479">
    <property type="component" value="Chromosome"/>
</dbReference>
<gene>
    <name evidence="2" type="ORF">FRZ54_03350</name>
</gene>
<evidence type="ECO:0000259" key="1">
    <source>
        <dbReference type="PROSITE" id="PS50995"/>
    </source>
</evidence>
<dbReference type="PROSITE" id="PS50995">
    <property type="entry name" value="HTH_MARR_2"/>
    <property type="match status" value="1"/>
</dbReference>
<proteinExistence type="predicted"/>
<dbReference type="PANTHER" id="PTHR33164">
    <property type="entry name" value="TRANSCRIPTIONAL REGULATOR, MARR FAMILY"/>
    <property type="match status" value="1"/>
</dbReference>
<accession>A0A5B8URE7</accession>
<dbReference type="InterPro" id="IPR039422">
    <property type="entry name" value="MarR/SlyA-like"/>
</dbReference>
<keyword evidence="3" id="KW-1185">Reference proteome</keyword>
<feature type="domain" description="HTH marR-type" evidence="1">
    <location>
        <begin position="1"/>
        <end position="136"/>
    </location>
</feature>
<dbReference type="OrthoDB" id="9814496at2"/>
<sequence length="154" mass="17375">MHSLQLLSQNLRRISKLYSRLLSCEIPVFESDACFAAILILSAQKAPVTQNKLAELLKVDKSRIVHLLLTLNKAQLVDIEVNPDDRRQHYVSLSARGREMAPLISQKVMHIDQLSKNGISNHDLSLFYEVTQKIEQNLAACIDEKSLKSLSPNV</sequence>
<dbReference type="GO" id="GO:0003700">
    <property type="term" value="F:DNA-binding transcription factor activity"/>
    <property type="evidence" value="ECO:0007669"/>
    <property type="project" value="InterPro"/>
</dbReference>
<dbReference type="InterPro" id="IPR036390">
    <property type="entry name" value="WH_DNA-bd_sf"/>
</dbReference>
<dbReference type="SMART" id="SM00347">
    <property type="entry name" value="HTH_MARR"/>
    <property type="match status" value="1"/>
</dbReference>
<dbReference type="Gene3D" id="1.10.10.10">
    <property type="entry name" value="Winged helix-like DNA-binding domain superfamily/Winged helix DNA-binding domain"/>
    <property type="match status" value="1"/>
</dbReference>
<reference evidence="2 3" key="1">
    <citation type="journal article" date="2017" name="Curr. Microbiol.">
        <title>Mucilaginibacter ginsenosidivorans sp. nov., Isolated from Soil of Ginseng Field.</title>
        <authorList>
            <person name="Kim M.M."/>
            <person name="Siddiqi M.Z."/>
            <person name="Im W.T."/>
        </authorList>
    </citation>
    <scope>NUCLEOTIDE SEQUENCE [LARGE SCALE GENOMIC DNA]</scope>
    <source>
        <strain evidence="2 3">Gsoil 3017</strain>
    </source>
</reference>
<dbReference type="InterPro" id="IPR000835">
    <property type="entry name" value="HTH_MarR-typ"/>
</dbReference>
<organism evidence="2 3">
    <name type="scientific">Mucilaginibacter ginsenosidivorans</name>
    <dbReference type="NCBI Taxonomy" id="398053"/>
    <lineage>
        <taxon>Bacteria</taxon>
        <taxon>Pseudomonadati</taxon>
        <taxon>Bacteroidota</taxon>
        <taxon>Sphingobacteriia</taxon>
        <taxon>Sphingobacteriales</taxon>
        <taxon>Sphingobacteriaceae</taxon>
        <taxon>Mucilaginibacter</taxon>
    </lineage>
</organism>
<dbReference type="PANTHER" id="PTHR33164:SF99">
    <property type="entry name" value="MARR FAMILY REGULATORY PROTEIN"/>
    <property type="match status" value="1"/>
</dbReference>
<dbReference type="KEGG" id="mgin:FRZ54_03350"/>
<dbReference type="SUPFAM" id="SSF46785">
    <property type="entry name" value="Winged helix' DNA-binding domain"/>
    <property type="match status" value="1"/>
</dbReference>
<dbReference type="InterPro" id="IPR036388">
    <property type="entry name" value="WH-like_DNA-bd_sf"/>
</dbReference>
<protein>
    <recommendedName>
        <fullName evidence="1">HTH marR-type domain-containing protein</fullName>
    </recommendedName>
</protein>